<keyword evidence="2" id="KW-1133">Transmembrane helix</keyword>
<protein>
    <submittedName>
        <fullName evidence="4">Uncharacterized protein LOC111089802</fullName>
    </submittedName>
</protein>
<dbReference type="RefSeq" id="XP_022258621.1">
    <property type="nucleotide sequence ID" value="XM_022402913.1"/>
</dbReference>
<dbReference type="GeneID" id="111089802"/>
<keyword evidence="3" id="KW-1185">Reference proteome</keyword>
<evidence type="ECO:0000313" key="4">
    <source>
        <dbReference type="RefSeq" id="XP_022258621.1"/>
    </source>
</evidence>
<feature type="region of interest" description="Disordered" evidence="1">
    <location>
        <begin position="70"/>
        <end position="95"/>
    </location>
</feature>
<feature type="non-terminal residue" evidence="4">
    <location>
        <position position="270"/>
    </location>
</feature>
<evidence type="ECO:0000313" key="3">
    <source>
        <dbReference type="Proteomes" id="UP000694941"/>
    </source>
</evidence>
<reference evidence="4" key="1">
    <citation type="submission" date="2025-08" db="UniProtKB">
        <authorList>
            <consortium name="RefSeq"/>
        </authorList>
    </citation>
    <scope>IDENTIFICATION</scope>
    <source>
        <tissue evidence="4">Muscle</tissue>
    </source>
</reference>
<accession>A0ABM1TRW5</accession>
<proteinExistence type="predicted"/>
<feature type="transmembrane region" description="Helical" evidence="2">
    <location>
        <begin position="233"/>
        <end position="257"/>
    </location>
</feature>
<sequence>MGKLIGMRSCSGFQDLKSGSIVVCHYAMGLSFLALILLAGRLYDVDRQVSLLNTIASVWLPDTLLSPSPPDGASNGEFQPETPKETSGDQISNQPSEETSFFITKLELLANLKSDIEYIILELSSARVTLILSVVFVLVYIVSWWWLAFSINQAREDGGVSLKTVLLLAVFAAVDIAASAGFVLLRVIMYVMRDRFYPWDMRAPSAVVETDSIAGHTALRLLTIQSSCGTNDIMVAIIVGFLTGLRIYSVVCVYSYYKKAKNGVVDSVQK</sequence>
<feature type="transmembrane region" description="Helical" evidence="2">
    <location>
        <begin position="167"/>
        <end position="192"/>
    </location>
</feature>
<name>A0ABM1TRW5_LIMPO</name>
<keyword evidence="2" id="KW-0812">Transmembrane</keyword>
<feature type="transmembrane region" description="Helical" evidence="2">
    <location>
        <begin position="20"/>
        <end position="40"/>
    </location>
</feature>
<evidence type="ECO:0000256" key="2">
    <source>
        <dbReference type="SAM" id="Phobius"/>
    </source>
</evidence>
<evidence type="ECO:0000256" key="1">
    <source>
        <dbReference type="SAM" id="MobiDB-lite"/>
    </source>
</evidence>
<organism evidence="3 4">
    <name type="scientific">Limulus polyphemus</name>
    <name type="common">Atlantic horseshoe crab</name>
    <dbReference type="NCBI Taxonomy" id="6850"/>
    <lineage>
        <taxon>Eukaryota</taxon>
        <taxon>Metazoa</taxon>
        <taxon>Ecdysozoa</taxon>
        <taxon>Arthropoda</taxon>
        <taxon>Chelicerata</taxon>
        <taxon>Merostomata</taxon>
        <taxon>Xiphosura</taxon>
        <taxon>Limulidae</taxon>
        <taxon>Limulus</taxon>
    </lineage>
</organism>
<dbReference type="Proteomes" id="UP000694941">
    <property type="component" value="Unplaced"/>
</dbReference>
<gene>
    <name evidence="4" type="primary">LOC111089802</name>
</gene>
<keyword evidence="2" id="KW-0472">Membrane</keyword>
<feature type="transmembrane region" description="Helical" evidence="2">
    <location>
        <begin position="128"/>
        <end position="147"/>
    </location>
</feature>